<evidence type="ECO:0000256" key="2">
    <source>
        <dbReference type="ARBA" id="ARBA00022603"/>
    </source>
</evidence>
<evidence type="ECO:0000256" key="1">
    <source>
        <dbReference type="ARBA" id="ARBA00004173"/>
    </source>
</evidence>
<reference evidence="13" key="1">
    <citation type="submission" date="2017-02" db="UniProtKB">
        <authorList>
            <consortium name="WormBaseParasite"/>
        </authorList>
    </citation>
    <scope>IDENTIFICATION</scope>
</reference>
<dbReference type="Gene3D" id="3.40.1280.30">
    <property type="match status" value="1"/>
</dbReference>
<dbReference type="STRING" id="60517.A0A0R3W6I5"/>
<accession>A0A0R3W6I5</accession>
<dbReference type="InterPro" id="IPR038459">
    <property type="entry name" value="MT_TRM10-typ_sf"/>
</dbReference>
<dbReference type="Proteomes" id="UP000282613">
    <property type="component" value="Unassembled WGS sequence"/>
</dbReference>
<dbReference type="OrthoDB" id="9976048at2759"/>
<evidence type="ECO:0000256" key="7">
    <source>
        <dbReference type="ARBA" id="ARBA00023054"/>
    </source>
</evidence>
<evidence type="ECO:0000256" key="8">
    <source>
        <dbReference type="ARBA" id="ARBA00023128"/>
    </source>
</evidence>
<dbReference type="PANTHER" id="PTHR13563">
    <property type="entry name" value="TRNA (GUANINE-9-) METHYLTRANSFERASE"/>
    <property type="match status" value="1"/>
</dbReference>
<dbReference type="CDD" id="cd18102">
    <property type="entry name" value="Trm10_MRRP1"/>
    <property type="match status" value="1"/>
</dbReference>
<dbReference type="GO" id="GO:0097745">
    <property type="term" value="P:mitochondrial tRNA 5'-end processing"/>
    <property type="evidence" value="ECO:0007669"/>
    <property type="project" value="TreeGrafter"/>
</dbReference>
<dbReference type="GO" id="GO:0008168">
    <property type="term" value="F:methyltransferase activity"/>
    <property type="evidence" value="ECO:0007669"/>
    <property type="project" value="UniProtKB-KW"/>
</dbReference>
<evidence type="ECO:0000256" key="3">
    <source>
        <dbReference type="ARBA" id="ARBA00022679"/>
    </source>
</evidence>
<keyword evidence="7" id="KW-0175">Coiled coil</keyword>
<gene>
    <name evidence="11" type="ORF">TASK_LOCUS5811</name>
</gene>
<dbReference type="InterPro" id="IPR025812">
    <property type="entry name" value="Trm10_C_MTase_dom"/>
</dbReference>
<dbReference type="PROSITE" id="PS51675">
    <property type="entry name" value="SAM_MT_TRM10"/>
    <property type="match status" value="1"/>
</dbReference>
<keyword evidence="12" id="KW-1185">Reference proteome</keyword>
<keyword evidence="6" id="KW-0809">Transit peptide</keyword>
<evidence type="ECO:0000313" key="13">
    <source>
        <dbReference type="WBParaSite" id="TASK_0000581001-mRNA-1"/>
    </source>
</evidence>
<reference evidence="11 12" key="2">
    <citation type="submission" date="2018-11" db="EMBL/GenBank/DDBJ databases">
        <authorList>
            <consortium name="Pathogen Informatics"/>
        </authorList>
    </citation>
    <scope>NUCLEOTIDE SEQUENCE [LARGE SCALE GENOMIC DNA]</scope>
</reference>
<evidence type="ECO:0000256" key="4">
    <source>
        <dbReference type="ARBA" id="ARBA00022691"/>
    </source>
</evidence>
<keyword evidence="8" id="KW-0496">Mitochondrion</keyword>
<dbReference type="InterPro" id="IPR028564">
    <property type="entry name" value="MT_TRM10-typ"/>
</dbReference>
<evidence type="ECO:0000313" key="11">
    <source>
        <dbReference type="EMBL" id="VDK35662.1"/>
    </source>
</evidence>
<keyword evidence="4" id="KW-0949">S-adenosyl-L-methionine</keyword>
<evidence type="ECO:0000256" key="5">
    <source>
        <dbReference type="ARBA" id="ARBA00022694"/>
    </source>
</evidence>
<dbReference type="EMBL" id="UYRS01018444">
    <property type="protein sequence ID" value="VDK35662.1"/>
    <property type="molecule type" value="Genomic_DNA"/>
</dbReference>
<protein>
    <recommendedName>
        <fullName evidence="9">RNA (guanine-9-)-methyltransferase domain-containing protein 1</fullName>
    </recommendedName>
</protein>
<dbReference type="InterPro" id="IPR007356">
    <property type="entry name" value="tRNA_m1G_MeTrfase_euk"/>
</dbReference>
<sequence length="365" mass="41955">MSGLSYCRSYSPRAFIAPYLLDRTRPAEEILKNLTPDDAQRLEYIKAEHNMLISTGRPAPLNLSALDYLELLCCTSVSARNRYYMFRFKISKKKDARKAKMMAKTEDECKLPVELTQKNQILRMITSTPIRMHNDDWVVAELRTADDSAQTLVFDCSHESEMRIMDQKNLARQMAMAFAHNRTIRPFPFHFMFTSLVPGTNQYRFFEEAFGACSSGGFSNLQSGGLRSLEECPFTVRSEHFAEVMKGRKLIYLSPNASRAFENGEFDHDVTFVVGGIVDKAIRRPVTYARARRAGWECMRLPLERYVHWRSGNKTLTLVTIHAILATAKATNGDWKAALEQNIPSRFLREHDSVQRDINRLFQNI</sequence>
<dbReference type="GO" id="GO:0032259">
    <property type="term" value="P:methylation"/>
    <property type="evidence" value="ECO:0007669"/>
    <property type="project" value="UniProtKB-KW"/>
</dbReference>
<dbReference type="PANTHER" id="PTHR13563:SF5">
    <property type="entry name" value="TRNA METHYLTRANSFERASE 10 HOMOLOG C"/>
    <property type="match status" value="1"/>
</dbReference>
<evidence type="ECO:0000259" key="10">
    <source>
        <dbReference type="PROSITE" id="PS51675"/>
    </source>
</evidence>
<dbReference type="GO" id="GO:0005654">
    <property type="term" value="C:nucleoplasm"/>
    <property type="evidence" value="ECO:0007669"/>
    <property type="project" value="TreeGrafter"/>
</dbReference>
<keyword evidence="5" id="KW-0819">tRNA processing</keyword>
<comment type="subcellular location">
    <subcellularLocation>
        <location evidence="1">Mitochondrion</location>
    </subcellularLocation>
</comment>
<dbReference type="GO" id="GO:0070131">
    <property type="term" value="P:positive regulation of mitochondrial translation"/>
    <property type="evidence" value="ECO:0007669"/>
    <property type="project" value="TreeGrafter"/>
</dbReference>
<dbReference type="GO" id="GO:0000049">
    <property type="term" value="F:tRNA binding"/>
    <property type="evidence" value="ECO:0007669"/>
    <property type="project" value="TreeGrafter"/>
</dbReference>
<evidence type="ECO:0000256" key="9">
    <source>
        <dbReference type="ARBA" id="ARBA00029803"/>
    </source>
</evidence>
<evidence type="ECO:0000313" key="12">
    <source>
        <dbReference type="Proteomes" id="UP000282613"/>
    </source>
</evidence>
<feature type="domain" description="SAM-dependent MTase TRM10-type" evidence="10">
    <location>
        <begin position="138"/>
        <end position="350"/>
    </location>
</feature>
<dbReference type="AlphaFoldDB" id="A0A0R3W6I5"/>
<keyword evidence="2" id="KW-0489">Methyltransferase</keyword>
<name>A0A0R3W6I5_TAEAS</name>
<proteinExistence type="predicted"/>
<dbReference type="WBParaSite" id="TASK_0000581001-mRNA-1">
    <property type="protein sequence ID" value="TASK_0000581001-mRNA-1"/>
    <property type="gene ID" value="TASK_0000581001"/>
</dbReference>
<keyword evidence="3" id="KW-0808">Transferase</keyword>
<dbReference type="GO" id="GO:0005739">
    <property type="term" value="C:mitochondrion"/>
    <property type="evidence" value="ECO:0007669"/>
    <property type="project" value="UniProtKB-SubCell"/>
</dbReference>
<evidence type="ECO:0000256" key="6">
    <source>
        <dbReference type="ARBA" id="ARBA00022946"/>
    </source>
</evidence>
<organism evidence="13">
    <name type="scientific">Taenia asiatica</name>
    <name type="common">Asian tapeworm</name>
    <dbReference type="NCBI Taxonomy" id="60517"/>
    <lineage>
        <taxon>Eukaryota</taxon>
        <taxon>Metazoa</taxon>
        <taxon>Spiralia</taxon>
        <taxon>Lophotrochozoa</taxon>
        <taxon>Platyhelminthes</taxon>
        <taxon>Cestoda</taxon>
        <taxon>Eucestoda</taxon>
        <taxon>Cyclophyllidea</taxon>
        <taxon>Taeniidae</taxon>
        <taxon>Taenia</taxon>
    </lineage>
</organism>